<dbReference type="AlphaFoldDB" id="S9TUM9"/>
<dbReference type="SUPFAM" id="SSF56801">
    <property type="entry name" value="Acetyl-CoA synthetase-like"/>
    <property type="match status" value="1"/>
</dbReference>
<dbReference type="PANTHER" id="PTHR43272">
    <property type="entry name" value="LONG-CHAIN-FATTY-ACID--COA LIGASE"/>
    <property type="match status" value="1"/>
</dbReference>
<dbReference type="PANTHER" id="PTHR43272:SF105">
    <property type="entry name" value="ACYL COA SYNTHETASE, PUTATIVE-RELATED"/>
    <property type="match status" value="1"/>
</dbReference>
<dbReference type="GO" id="GO:0016020">
    <property type="term" value="C:membrane"/>
    <property type="evidence" value="ECO:0007669"/>
    <property type="project" value="TreeGrafter"/>
</dbReference>
<dbReference type="InterPro" id="IPR020845">
    <property type="entry name" value="AMP-binding_CS"/>
</dbReference>
<reference evidence="3 4" key="1">
    <citation type="journal article" date="2013" name="PLoS ONE">
        <title>Predicting the Proteins of Angomonas deanei, Strigomonas culicis and Their Respective Endosymbionts Reveals New Aspects of the Trypanosomatidae Family.</title>
        <authorList>
            <person name="Motta M.C."/>
            <person name="Martins A.C."/>
            <person name="de Souza S.S."/>
            <person name="Catta-Preta C.M."/>
            <person name="Silva R."/>
            <person name="Klein C.C."/>
            <person name="de Almeida L.G."/>
            <person name="de Lima Cunha O."/>
            <person name="Ciapina L.P."/>
            <person name="Brocchi M."/>
            <person name="Colabardini A.C."/>
            <person name="de Araujo Lima B."/>
            <person name="Machado C.R."/>
            <person name="de Almeida Soares C.M."/>
            <person name="Probst C.M."/>
            <person name="de Menezes C.B."/>
            <person name="Thompson C.E."/>
            <person name="Bartholomeu D.C."/>
            <person name="Gradia D.F."/>
            <person name="Pavoni D.P."/>
            <person name="Grisard E.C."/>
            <person name="Fantinatti-Garboggini F."/>
            <person name="Marchini F.K."/>
            <person name="Rodrigues-Luiz G.F."/>
            <person name="Wagner G."/>
            <person name="Goldman G.H."/>
            <person name="Fietto J.L."/>
            <person name="Elias M.C."/>
            <person name="Goldman M.H."/>
            <person name="Sagot M.F."/>
            <person name="Pereira M."/>
            <person name="Stoco P.H."/>
            <person name="de Mendonca-Neto R.P."/>
            <person name="Teixeira S.M."/>
            <person name="Maciel T.E."/>
            <person name="de Oliveira Mendes T.A."/>
            <person name="Urmenyi T.P."/>
            <person name="de Souza W."/>
            <person name="Schenkman S."/>
            <person name="de Vasconcelos A.T."/>
        </authorList>
    </citation>
    <scope>NUCLEOTIDE SEQUENCE [LARGE SCALE GENOMIC DNA]</scope>
</reference>
<evidence type="ECO:0000256" key="1">
    <source>
        <dbReference type="SAM" id="MobiDB-lite"/>
    </source>
</evidence>
<dbReference type="Proteomes" id="UP000015354">
    <property type="component" value="Unassembled WGS sequence"/>
</dbReference>
<dbReference type="Gene3D" id="3.40.50.12780">
    <property type="entry name" value="N-terminal domain of ligase-like"/>
    <property type="match status" value="1"/>
</dbReference>
<dbReference type="InterPro" id="IPR000873">
    <property type="entry name" value="AMP-dep_synth/lig_dom"/>
</dbReference>
<feature type="compositionally biased region" description="Basic residues" evidence="1">
    <location>
        <begin position="665"/>
        <end position="680"/>
    </location>
</feature>
<keyword evidence="4" id="KW-1185">Reference proteome</keyword>
<dbReference type="PROSITE" id="PS00455">
    <property type="entry name" value="AMP_BINDING"/>
    <property type="match status" value="1"/>
</dbReference>
<protein>
    <submittedName>
        <fullName evidence="3">Long chain fatty acid CoA ligase</fullName>
    </submittedName>
</protein>
<dbReference type="GO" id="GO:0004467">
    <property type="term" value="F:long-chain fatty acid-CoA ligase activity"/>
    <property type="evidence" value="ECO:0007669"/>
    <property type="project" value="TreeGrafter"/>
</dbReference>
<dbReference type="EMBL" id="ATMH01008351">
    <property type="protein sequence ID" value="EPY22092.1"/>
    <property type="molecule type" value="Genomic_DNA"/>
</dbReference>
<evidence type="ECO:0000313" key="3">
    <source>
        <dbReference type="EMBL" id="EPY22092.1"/>
    </source>
</evidence>
<accession>S9TUM9</accession>
<keyword evidence="3" id="KW-0436">Ligase</keyword>
<dbReference type="InterPro" id="IPR042099">
    <property type="entry name" value="ANL_N_sf"/>
</dbReference>
<dbReference type="Pfam" id="PF00501">
    <property type="entry name" value="AMP-binding"/>
    <property type="match status" value="1"/>
</dbReference>
<proteinExistence type="predicted"/>
<evidence type="ECO:0000259" key="2">
    <source>
        <dbReference type="Pfam" id="PF00501"/>
    </source>
</evidence>
<dbReference type="GO" id="GO:0005783">
    <property type="term" value="C:endoplasmic reticulum"/>
    <property type="evidence" value="ECO:0007669"/>
    <property type="project" value="TreeGrafter"/>
</dbReference>
<evidence type="ECO:0000313" key="4">
    <source>
        <dbReference type="Proteomes" id="UP000015354"/>
    </source>
</evidence>
<gene>
    <name evidence="3" type="ORF">STCU_08351</name>
</gene>
<sequence>MGQAVAMMMELQNSFTTVPNENVEQYKARLEKCGGSFIETLPGTEKEGMSSVFRLAGYPEEAHQQTNAAYHSANLLQRFRTLCAEHAERKSIRYRPIDRVCREPYLDTVTNKQKHMDITYLQPTVDVSLGEAWERVTHFGRGLRGLGVAPRANVAIFLDTCFEWLVTIYGLWAVDAVAATVYANLGHDALAYALKETGSAAVVCGGPNVVKIVQLMREGQIGAVPIIYVGALPSGADTAGAQVHSFAEVLALGRAAGSAEVALDGPANNDELALIMYTSGTTGEPKGVMHTHGSLMCGSAVLMHRIDDLLGTNQENDRYCSYLPMAHVMEFCVTNLLLARGATVGFGTPRTLTNTTARPHGDLVEYKPTLLVGVPRIFDTLKKAIEAKLPPRGSLKRTVFDRSFAARVKAIREGEETPFLNRKVFAPMRQIMGGEVRVMLSGGGPISAASQEFANVCFGQLVVGYGLTETVCVGGIQIKGDFEAGTTGITLPGCQYRLLDTEEYKHTDQPEPRGELLEYGGHIFKGYYKQPELTKEAIDADGWFHTGDVASLTADGRLRLIGRVKALAKNSLGEYIALENLEAIYGQNALLLPNGVCVLVHADKNYICAIGLTDEDRTVIFARENNLEGEYPAILRSPAFQQAATRSLAETAKAVNRQSFEVRPPRAHHQRRVGRPRTTS</sequence>
<feature type="domain" description="AMP-dependent synthetase/ligase" evidence="2">
    <location>
        <begin position="113"/>
        <end position="528"/>
    </location>
</feature>
<comment type="caution">
    <text evidence="3">The sequence shown here is derived from an EMBL/GenBank/DDBJ whole genome shotgun (WGS) entry which is preliminary data.</text>
</comment>
<feature type="region of interest" description="Disordered" evidence="1">
    <location>
        <begin position="658"/>
        <end position="680"/>
    </location>
</feature>
<dbReference type="OrthoDB" id="1700726at2759"/>
<organism evidence="3 4">
    <name type="scientific">Strigomonas culicis</name>
    <dbReference type="NCBI Taxonomy" id="28005"/>
    <lineage>
        <taxon>Eukaryota</taxon>
        <taxon>Discoba</taxon>
        <taxon>Euglenozoa</taxon>
        <taxon>Kinetoplastea</taxon>
        <taxon>Metakinetoplastina</taxon>
        <taxon>Trypanosomatida</taxon>
        <taxon>Trypanosomatidae</taxon>
        <taxon>Strigomonadinae</taxon>
        <taxon>Strigomonas</taxon>
    </lineage>
</organism>
<name>S9TUM9_9TRYP</name>